<keyword evidence="9" id="KW-1185">Reference proteome</keyword>
<dbReference type="AlphaFoldDB" id="A0A9P0PD54"/>
<dbReference type="FunFam" id="3.20.20.100:FF:000002">
    <property type="entry name" value="2,5-diketo-D-gluconic acid reductase A"/>
    <property type="match status" value="1"/>
</dbReference>
<proteinExistence type="inferred from homology"/>
<dbReference type="InterPro" id="IPR023210">
    <property type="entry name" value="NADP_OxRdtase_dom"/>
</dbReference>
<evidence type="ECO:0000256" key="2">
    <source>
        <dbReference type="ARBA" id="ARBA00022857"/>
    </source>
</evidence>
<protein>
    <recommendedName>
        <fullName evidence="7">NADP-dependent oxidoreductase domain-containing protein</fullName>
    </recommendedName>
</protein>
<feature type="active site" description="Proton donor" evidence="4">
    <location>
        <position position="51"/>
    </location>
</feature>
<evidence type="ECO:0000313" key="9">
    <source>
        <dbReference type="Proteomes" id="UP001152888"/>
    </source>
</evidence>
<dbReference type="Gene3D" id="3.20.20.100">
    <property type="entry name" value="NADP-dependent oxidoreductase domain"/>
    <property type="match status" value="1"/>
</dbReference>
<dbReference type="InterPro" id="IPR036812">
    <property type="entry name" value="NAD(P)_OxRdtase_dom_sf"/>
</dbReference>
<comment type="similarity">
    <text evidence="1">Belongs to the aldo/keto reductase family.</text>
</comment>
<comment type="caution">
    <text evidence="8">The sequence shown here is derived from an EMBL/GenBank/DDBJ whole genome shotgun (WGS) entry which is preliminary data.</text>
</comment>
<evidence type="ECO:0000256" key="1">
    <source>
        <dbReference type="ARBA" id="ARBA00007905"/>
    </source>
</evidence>
<accession>A0A9P0PD54</accession>
<dbReference type="PANTHER" id="PTHR43827">
    <property type="entry name" value="2,5-DIKETO-D-GLUCONIC ACID REDUCTASE"/>
    <property type="match status" value="1"/>
</dbReference>
<dbReference type="Pfam" id="PF00248">
    <property type="entry name" value="Aldo_ket_red"/>
    <property type="match status" value="1"/>
</dbReference>
<evidence type="ECO:0000256" key="5">
    <source>
        <dbReference type="PIRSR" id="PIRSR000097-2"/>
    </source>
</evidence>
<name>A0A9P0PD54_ACAOB</name>
<sequence length="288" mass="32653">MAEQMHFKLLSGDVIPMVGFGTWTVTGSSVTPIIDHALAAGYRLFDTATMYGNEAELGRAFKELLPKHNLERKDIFIATKLYPDDHGENAAKAINESLKLLDCEYIDLYLIHWPGVYGVSPKSPENARLRDISWQKMTEAVKKGLVKNIGVSNYNVKQLKQLLQNDHGIKPVVNQVERHPHCRQKEILELCNKEEICLQAYMPLGGTGNKDLLENAKVKKIADKLGKRPAQVLLRWNLQQNVAVIPKSSSKEHIFNNFDLNFILPDEDMEVLNTFPQTKYDWDPDSIA</sequence>
<dbReference type="PROSITE" id="PS00798">
    <property type="entry name" value="ALDOKETO_REDUCTASE_1"/>
    <property type="match status" value="1"/>
</dbReference>
<evidence type="ECO:0000256" key="6">
    <source>
        <dbReference type="PIRSR" id="PIRSR000097-3"/>
    </source>
</evidence>
<dbReference type="InterPro" id="IPR018170">
    <property type="entry name" value="Aldo/ket_reductase_CS"/>
</dbReference>
<dbReference type="Proteomes" id="UP001152888">
    <property type="component" value="Unassembled WGS sequence"/>
</dbReference>
<dbReference type="CDD" id="cd19136">
    <property type="entry name" value="AKR_DrGR-like"/>
    <property type="match status" value="1"/>
</dbReference>
<dbReference type="PANTHER" id="PTHR43827:SF3">
    <property type="entry name" value="NADP-DEPENDENT OXIDOREDUCTASE DOMAIN-CONTAINING PROTEIN"/>
    <property type="match status" value="1"/>
</dbReference>
<gene>
    <name evidence="8" type="ORF">ACAOBT_LOCUS13281</name>
</gene>
<evidence type="ECO:0000259" key="7">
    <source>
        <dbReference type="Pfam" id="PF00248"/>
    </source>
</evidence>
<feature type="domain" description="NADP-dependent oxidoreductase" evidence="7">
    <location>
        <begin position="18"/>
        <end position="272"/>
    </location>
</feature>
<evidence type="ECO:0000313" key="8">
    <source>
        <dbReference type="EMBL" id="CAH1978901.1"/>
    </source>
</evidence>
<dbReference type="PIRSF" id="PIRSF000097">
    <property type="entry name" value="AKR"/>
    <property type="match status" value="1"/>
</dbReference>
<keyword evidence="3" id="KW-0560">Oxidoreductase</keyword>
<dbReference type="PRINTS" id="PR00069">
    <property type="entry name" value="ALDKETRDTASE"/>
</dbReference>
<evidence type="ECO:0000256" key="4">
    <source>
        <dbReference type="PIRSR" id="PIRSR000097-1"/>
    </source>
</evidence>
<feature type="site" description="Lowers pKa of active site Tyr" evidence="6">
    <location>
        <position position="80"/>
    </location>
</feature>
<feature type="binding site" evidence="5">
    <location>
        <position position="112"/>
    </location>
    <ligand>
        <name>substrate</name>
    </ligand>
</feature>
<dbReference type="SUPFAM" id="SSF51430">
    <property type="entry name" value="NAD(P)-linked oxidoreductase"/>
    <property type="match status" value="1"/>
</dbReference>
<dbReference type="GO" id="GO:0016616">
    <property type="term" value="F:oxidoreductase activity, acting on the CH-OH group of donors, NAD or NADP as acceptor"/>
    <property type="evidence" value="ECO:0007669"/>
    <property type="project" value="UniProtKB-ARBA"/>
</dbReference>
<dbReference type="OrthoDB" id="416253at2759"/>
<dbReference type="InterPro" id="IPR020471">
    <property type="entry name" value="AKR"/>
</dbReference>
<reference evidence="8" key="1">
    <citation type="submission" date="2022-03" db="EMBL/GenBank/DDBJ databases">
        <authorList>
            <person name="Sayadi A."/>
        </authorList>
    </citation>
    <scope>NUCLEOTIDE SEQUENCE</scope>
</reference>
<organism evidence="8 9">
    <name type="scientific">Acanthoscelides obtectus</name>
    <name type="common">Bean weevil</name>
    <name type="synonym">Bruchus obtectus</name>
    <dbReference type="NCBI Taxonomy" id="200917"/>
    <lineage>
        <taxon>Eukaryota</taxon>
        <taxon>Metazoa</taxon>
        <taxon>Ecdysozoa</taxon>
        <taxon>Arthropoda</taxon>
        <taxon>Hexapoda</taxon>
        <taxon>Insecta</taxon>
        <taxon>Pterygota</taxon>
        <taxon>Neoptera</taxon>
        <taxon>Endopterygota</taxon>
        <taxon>Coleoptera</taxon>
        <taxon>Polyphaga</taxon>
        <taxon>Cucujiformia</taxon>
        <taxon>Chrysomeloidea</taxon>
        <taxon>Chrysomelidae</taxon>
        <taxon>Bruchinae</taxon>
        <taxon>Bruchini</taxon>
        <taxon>Acanthoscelides</taxon>
    </lineage>
</organism>
<evidence type="ECO:0000256" key="3">
    <source>
        <dbReference type="ARBA" id="ARBA00023002"/>
    </source>
</evidence>
<keyword evidence="2" id="KW-0521">NADP</keyword>
<dbReference type="EMBL" id="CAKOFQ010006875">
    <property type="protein sequence ID" value="CAH1978901.1"/>
    <property type="molecule type" value="Genomic_DNA"/>
</dbReference>
<dbReference type="PROSITE" id="PS00062">
    <property type="entry name" value="ALDOKETO_REDUCTASE_2"/>
    <property type="match status" value="1"/>
</dbReference>